<evidence type="ECO:0000256" key="13">
    <source>
        <dbReference type="PROSITE-ProRule" id="PRU10144"/>
    </source>
</evidence>
<dbReference type="GO" id="GO:0009279">
    <property type="term" value="C:cell outer membrane"/>
    <property type="evidence" value="ECO:0007669"/>
    <property type="project" value="UniProtKB-SubCell"/>
</dbReference>
<evidence type="ECO:0000256" key="11">
    <source>
        <dbReference type="ARBA" id="ARBA00023237"/>
    </source>
</evidence>
<evidence type="ECO:0000256" key="5">
    <source>
        <dbReference type="ARBA" id="ARBA00022692"/>
    </source>
</evidence>
<keyword evidence="7" id="KW-0408">Iron</keyword>
<keyword evidence="5 12" id="KW-0812">Transmembrane</keyword>
<evidence type="ECO:0000256" key="14">
    <source>
        <dbReference type="RuleBase" id="RU003357"/>
    </source>
</evidence>
<feature type="domain" description="TonB-dependent receptor plug" evidence="17">
    <location>
        <begin position="42"/>
        <end position="150"/>
    </location>
</feature>
<evidence type="ECO:0000256" key="12">
    <source>
        <dbReference type="PROSITE-ProRule" id="PRU01360"/>
    </source>
</evidence>
<evidence type="ECO:0000259" key="17">
    <source>
        <dbReference type="Pfam" id="PF07715"/>
    </source>
</evidence>
<evidence type="ECO:0000259" key="16">
    <source>
        <dbReference type="Pfam" id="PF00593"/>
    </source>
</evidence>
<dbReference type="Proteomes" id="UP000305451">
    <property type="component" value="Unassembled WGS sequence"/>
</dbReference>
<dbReference type="PROSITE" id="PS01156">
    <property type="entry name" value="TONB_DEPENDENT_REC_2"/>
    <property type="match status" value="1"/>
</dbReference>
<evidence type="ECO:0000256" key="2">
    <source>
        <dbReference type="ARBA" id="ARBA00022448"/>
    </source>
</evidence>
<dbReference type="RefSeq" id="WP_135944487.1">
    <property type="nucleotide sequence ID" value="NZ_BMEI01000002.1"/>
</dbReference>
<evidence type="ECO:0000256" key="1">
    <source>
        <dbReference type="ARBA" id="ARBA00004571"/>
    </source>
</evidence>
<evidence type="ECO:0000256" key="6">
    <source>
        <dbReference type="ARBA" id="ARBA00022729"/>
    </source>
</evidence>
<evidence type="ECO:0000256" key="15">
    <source>
        <dbReference type="SAM" id="SignalP"/>
    </source>
</evidence>
<evidence type="ECO:0000313" key="18">
    <source>
        <dbReference type="EMBL" id="TGY92900.1"/>
    </source>
</evidence>
<comment type="similarity">
    <text evidence="12 14">Belongs to the TonB-dependent receptor family.</text>
</comment>
<dbReference type="InterPro" id="IPR010917">
    <property type="entry name" value="TonB_rcpt_CS"/>
</dbReference>
<dbReference type="OrthoDB" id="7313036at2"/>
<dbReference type="PROSITE" id="PS52016">
    <property type="entry name" value="TONB_DEPENDENT_REC_3"/>
    <property type="match status" value="1"/>
</dbReference>
<keyword evidence="19" id="KW-1185">Reference proteome</keyword>
<dbReference type="InterPro" id="IPR036942">
    <property type="entry name" value="Beta-barrel_TonB_sf"/>
</dbReference>
<dbReference type="InterPro" id="IPR000531">
    <property type="entry name" value="Beta-barrel_TonB"/>
</dbReference>
<keyword evidence="3 12" id="KW-1134">Transmembrane beta strand</keyword>
<dbReference type="PANTHER" id="PTHR32552:SF81">
    <property type="entry name" value="TONB-DEPENDENT OUTER MEMBRANE RECEPTOR"/>
    <property type="match status" value="1"/>
</dbReference>
<dbReference type="EMBL" id="SRXV01000002">
    <property type="protein sequence ID" value="TGY92900.1"/>
    <property type="molecule type" value="Genomic_DNA"/>
</dbReference>
<evidence type="ECO:0000256" key="8">
    <source>
        <dbReference type="ARBA" id="ARBA00023065"/>
    </source>
</evidence>
<gene>
    <name evidence="18" type="ORF">E5162_07470</name>
</gene>
<organism evidence="18 19">
    <name type="scientific">Marinicauda pacifica</name>
    <dbReference type="NCBI Taxonomy" id="1133559"/>
    <lineage>
        <taxon>Bacteria</taxon>
        <taxon>Pseudomonadati</taxon>
        <taxon>Pseudomonadota</taxon>
        <taxon>Alphaproteobacteria</taxon>
        <taxon>Maricaulales</taxon>
        <taxon>Maricaulaceae</taxon>
        <taxon>Marinicauda</taxon>
    </lineage>
</organism>
<reference evidence="18 19" key="1">
    <citation type="journal article" date="2013" name="Int. J. Syst. Evol. Microbiol.">
        <title>Marinicauda pacifica gen. nov., sp. nov., a prosthecate alphaproteobacterium of the family Hyphomonadaceae isolated from deep seawater.</title>
        <authorList>
            <person name="Zhang X.Y."/>
            <person name="Li G.W."/>
            <person name="Wang C.S."/>
            <person name="Zhang Y.J."/>
            <person name="Xu X.W."/>
            <person name="Li H."/>
            <person name="Liu A."/>
            <person name="Liu C."/>
            <person name="Xie B.B."/>
            <person name="Qin Q.L."/>
            <person name="Xu Z."/>
            <person name="Chen X.L."/>
            <person name="Zhou B.C."/>
            <person name="Zhang Y.Z."/>
        </authorList>
    </citation>
    <scope>NUCLEOTIDE SEQUENCE [LARGE SCALE GENOMIC DNA]</scope>
    <source>
        <strain evidence="18 19">P-1 km-3</strain>
    </source>
</reference>
<dbReference type="Pfam" id="PF07715">
    <property type="entry name" value="Plug"/>
    <property type="match status" value="1"/>
</dbReference>
<evidence type="ECO:0000256" key="3">
    <source>
        <dbReference type="ARBA" id="ARBA00022452"/>
    </source>
</evidence>
<evidence type="ECO:0000313" key="19">
    <source>
        <dbReference type="Proteomes" id="UP000305451"/>
    </source>
</evidence>
<keyword evidence="18" id="KW-0675">Receptor</keyword>
<dbReference type="GO" id="GO:0006826">
    <property type="term" value="P:iron ion transport"/>
    <property type="evidence" value="ECO:0007669"/>
    <property type="project" value="UniProtKB-KW"/>
</dbReference>
<dbReference type="PANTHER" id="PTHR32552">
    <property type="entry name" value="FERRICHROME IRON RECEPTOR-RELATED"/>
    <property type="match status" value="1"/>
</dbReference>
<sequence>MTRFSKAALLGASALAVSLTSATAVAQVDVITVTAQKREQTLQETPVSVSVVSDIAIQQSQVRDAADLQILAPTLTVSEFAASTNTQFTLRGVGTSSFNPGLEPSVGVFIDGVYRPRAGAAINDLLSIERVEVIRGPQSTLFGRNTPAGVVSFITKEPEFEFGGDAELTVGNYGQFVAKGTITGPLTDTETLAFRLDATTHTNDGYLENVSPVGQIDQVNNRDRQNFRAQLMWLPTDRTEVRLIGDYGTIDENCCAAPFGYYDPIDQGAILALGGTALPADPFDERIAVNGLVNTQLDTSGVSLQVDHEFDSFTFTSITAYRTYDEAQRIDADFSDIDLIGNRDIDTDYTSFTQEFRLTSTGDNFVDWMTGAFFYDNDLNFQQNVDLGSDSKAFFDIASAGQVAPIVAAINGAAPGTLPPGTGGVSLLEFLVGANNMLGVPGVPALPAEGYIAENHGVVLEDYEYNTLSWSAFGQVDFNLTDRFTFTVGARYTEEEKDMTTSINIDDPLSAISFAELGSNLRFPACSVPGNVASCPYAVTAILAGQAAGGDPAAQAALAQIANAVGIAPNNPLLLVNPTAASLIANSEANFLNGFTAFQNFSPANPSQYPTSRTDDNLSYSLIASYDVSDTLNVYASYSTGFKPGGFNLSYEAVETGIFEFQEENASSWEIGAKGSLLDGAMVYALTYFNQEIEDFQSENFVGQGFALDNAGSIEVSGIEYDIQWAATDRLFFTFGGTYLFESIYGEYEFAPCPDSSPLFGPVYDPTDPLFAACATPRTNDAGVTARFNDLSGRDRGNSELVSTLTGTYTQPIGNNLEMFLRGEAYHRSEYSLVTGLDPRPVANQDAYTLFNASVGLGAADGAWQVQVWGRNLGEEEYKKGGFPSVGYLGSSFNIYPGDPRTYGVTLRASF</sequence>
<comment type="caution">
    <text evidence="18">The sequence shown here is derived from an EMBL/GenBank/DDBJ whole genome shotgun (WGS) entry which is preliminary data.</text>
</comment>
<dbReference type="InterPro" id="IPR012910">
    <property type="entry name" value="Plug_dom"/>
</dbReference>
<feature type="chain" id="PRO_5020551580" evidence="15">
    <location>
        <begin position="27"/>
        <end position="911"/>
    </location>
</feature>
<evidence type="ECO:0000256" key="4">
    <source>
        <dbReference type="ARBA" id="ARBA00022496"/>
    </source>
</evidence>
<accession>A0A4S2HAF4</accession>
<proteinExistence type="inferred from homology"/>
<evidence type="ECO:0000256" key="9">
    <source>
        <dbReference type="ARBA" id="ARBA00023077"/>
    </source>
</evidence>
<keyword evidence="11 12" id="KW-0998">Cell outer membrane</keyword>
<keyword evidence="8" id="KW-0406">Ion transport</keyword>
<name>A0A4S2HAF4_9PROT</name>
<evidence type="ECO:0000256" key="10">
    <source>
        <dbReference type="ARBA" id="ARBA00023136"/>
    </source>
</evidence>
<keyword evidence="10 12" id="KW-0472">Membrane</keyword>
<feature type="short sequence motif" description="TonB C-terminal box" evidence="13">
    <location>
        <begin position="894"/>
        <end position="911"/>
    </location>
</feature>
<feature type="signal peptide" evidence="15">
    <location>
        <begin position="1"/>
        <end position="26"/>
    </location>
</feature>
<keyword evidence="6 15" id="KW-0732">Signal</keyword>
<feature type="domain" description="TonB-dependent receptor-like beta-barrel" evidence="16">
    <location>
        <begin position="291"/>
        <end position="873"/>
    </location>
</feature>
<dbReference type="AlphaFoldDB" id="A0A4S2HAF4"/>
<dbReference type="Pfam" id="PF00593">
    <property type="entry name" value="TonB_dep_Rec_b-barrel"/>
    <property type="match status" value="1"/>
</dbReference>
<dbReference type="InterPro" id="IPR039426">
    <property type="entry name" value="TonB-dep_rcpt-like"/>
</dbReference>
<keyword evidence="2 12" id="KW-0813">Transport</keyword>
<dbReference type="SUPFAM" id="SSF56935">
    <property type="entry name" value="Porins"/>
    <property type="match status" value="1"/>
</dbReference>
<keyword evidence="9 14" id="KW-0798">TonB box</keyword>
<comment type="subcellular location">
    <subcellularLocation>
        <location evidence="1 12">Cell outer membrane</location>
        <topology evidence="1 12">Multi-pass membrane protein</topology>
    </subcellularLocation>
</comment>
<dbReference type="Gene3D" id="2.40.170.20">
    <property type="entry name" value="TonB-dependent receptor, beta-barrel domain"/>
    <property type="match status" value="3"/>
</dbReference>
<keyword evidence="4" id="KW-0410">Iron transport</keyword>
<protein>
    <submittedName>
        <fullName evidence="18">TonB-dependent receptor</fullName>
    </submittedName>
</protein>
<evidence type="ECO:0000256" key="7">
    <source>
        <dbReference type="ARBA" id="ARBA00023004"/>
    </source>
</evidence>